<dbReference type="PANTHER" id="PTHR10851:SF0">
    <property type="entry name" value="PYRIDOXINE-5'-PHOSPHATE OXIDASE"/>
    <property type="match status" value="1"/>
</dbReference>
<comment type="similarity">
    <text evidence="1">Belongs to the pyridoxamine 5'-phosphate oxidase family.</text>
</comment>
<gene>
    <name evidence="8" type="ORF">SAMN05216190_1626</name>
</gene>
<dbReference type="GO" id="GO:0010181">
    <property type="term" value="F:FMN binding"/>
    <property type="evidence" value="ECO:0007669"/>
    <property type="project" value="InterPro"/>
</dbReference>
<dbReference type="OrthoDB" id="9780392at2"/>
<dbReference type="InterPro" id="IPR012349">
    <property type="entry name" value="Split_barrel_FMN-bd"/>
</dbReference>
<dbReference type="Pfam" id="PF10590">
    <property type="entry name" value="PNP_phzG_C"/>
    <property type="match status" value="1"/>
</dbReference>
<feature type="domain" description="Pyridoxine 5'-phosphate oxidase dimerisation C-terminal" evidence="7">
    <location>
        <begin position="158"/>
        <end position="198"/>
    </location>
</feature>
<reference evidence="9" key="1">
    <citation type="submission" date="2016-10" db="EMBL/GenBank/DDBJ databases">
        <authorList>
            <person name="Varghese N."/>
            <person name="Submissions S."/>
        </authorList>
    </citation>
    <scope>NUCLEOTIDE SEQUENCE [LARGE SCALE GENOMIC DNA]</scope>
    <source>
        <strain evidence="9">DSM 17834</strain>
    </source>
</reference>
<dbReference type="InterPro" id="IPR011576">
    <property type="entry name" value="Pyridox_Oxase_N"/>
</dbReference>
<dbReference type="AlphaFoldDB" id="A0A1I5XIF1"/>
<feature type="domain" description="Pyridoxamine 5'-phosphate oxidase N-terminal" evidence="6">
    <location>
        <begin position="20"/>
        <end position="140"/>
    </location>
</feature>
<keyword evidence="9" id="KW-1185">Reference proteome</keyword>
<evidence type="ECO:0000256" key="5">
    <source>
        <dbReference type="PIRSR" id="PIRSR000190-2"/>
    </source>
</evidence>
<keyword evidence="4" id="KW-0560">Oxidoreductase</keyword>
<dbReference type="Pfam" id="PF01243">
    <property type="entry name" value="PNPOx_N"/>
    <property type="match status" value="1"/>
</dbReference>
<evidence type="ECO:0000259" key="7">
    <source>
        <dbReference type="Pfam" id="PF10590"/>
    </source>
</evidence>
<dbReference type="Gene3D" id="2.30.110.10">
    <property type="entry name" value="Electron Transport, Fmn-binding Protein, Chain A"/>
    <property type="match status" value="1"/>
</dbReference>
<dbReference type="PIRSF" id="PIRSF000190">
    <property type="entry name" value="Pyd_amn-ph_oxd"/>
    <property type="match status" value="1"/>
</dbReference>
<evidence type="ECO:0000256" key="4">
    <source>
        <dbReference type="ARBA" id="ARBA00023002"/>
    </source>
</evidence>
<keyword evidence="3 5" id="KW-0288">FMN</keyword>
<accession>A0A1I5XIF1</accession>
<evidence type="ECO:0000259" key="6">
    <source>
        <dbReference type="Pfam" id="PF01243"/>
    </source>
</evidence>
<dbReference type="SUPFAM" id="SSF50475">
    <property type="entry name" value="FMN-binding split barrel"/>
    <property type="match status" value="1"/>
</dbReference>
<evidence type="ECO:0000256" key="3">
    <source>
        <dbReference type="ARBA" id="ARBA00022643"/>
    </source>
</evidence>
<feature type="binding site" evidence="5">
    <location>
        <position position="69"/>
    </location>
    <ligand>
        <name>FMN</name>
        <dbReference type="ChEBI" id="CHEBI:58210"/>
    </ligand>
</feature>
<proteinExistence type="inferred from homology"/>
<dbReference type="PANTHER" id="PTHR10851">
    <property type="entry name" value="PYRIDOXINE-5-PHOSPHATE OXIDASE"/>
    <property type="match status" value="1"/>
</dbReference>
<dbReference type="RefSeq" id="WP_090506017.1">
    <property type="nucleotide sequence ID" value="NZ_FOWX01000062.1"/>
</dbReference>
<dbReference type="Proteomes" id="UP000198784">
    <property type="component" value="Unassembled WGS sequence"/>
</dbReference>
<dbReference type="InterPro" id="IPR019576">
    <property type="entry name" value="Pyridoxamine_oxidase_dimer_C"/>
</dbReference>
<protein>
    <submittedName>
        <fullName evidence="8">Pyridoxamine 5'-phosphate oxidase</fullName>
    </submittedName>
</protein>
<feature type="binding site" evidence="5">
    <location>
        <position position="91"/>
    </location>
    <ligand>
        <name>FMN</name>
        <dbReference type="ChEBI" id="CHEBI:58210"/>
    </ligand>
</feature>
<evidence type="ECO:0000256" key="2">
    <source>
        <dbReference type="ARBA" id="ARBA00022630"/>
    </source>
</evidence>
<feature type="binding site" evidence="5">
    <location>
        <position position="181"/>
    </location>
    <ligand>
        <name>FMN</name>
        <dbReference type="ChEBI" id="CHEBI:58210"/>
    </ligand>
</feature>
<feature type="binding site" evidence="5">
    <location>
        <position position="171"/>
    </location>
    <ligand>
        <name>FMN</name>
        <dbReference type="ChEBI" id="CHEBI:58210"/>
    </ligand>
</feature>
<sequence>MKSSEAIYREALEQLQRLIEQATAQGVDEAHAAALATADRYAHPSVRMVYIVAVEEPGLLFFANTESGKGQQLIDNPRASLCFFWRELQEQVTLEGDVIRQSVEASDNYWRKRARETQLAAWVLPQGAPAAEKGEARRQVRQLEQALGFEPVPRSPNWCAFRLQPERIEFWPSGWQRMRERVRYLKDADGLWTEAVITP</sequence>
<dbReference type="STRING" id="289003.SAMN05216190_1626"/>
<evidence type="ECO:0000256" key="1">
    <source>
        <dbReference type="ARBA" id="ARBA00007301"/>
    </source>
</evidence>
<dbReference type="InterPro" id="IPR000659">
    <property type="entry name" value="Pyridox_Oxase"/>
</dbReference>
<keyword evidence="2" id="KW-0285">Flavoprotein</keyword>
<dbReference type="EMBL" id="FOWX01000062">
    <property type="protein sequence ID" value="SFQ31755.1"/>
    <property type="molecule type" value="Genomic_DNA"/>
</dbReference>
<organism evidence="8 9">
    <name type="scientific">Pseudomonas borbori</name>
    <dbReference type="NCBI Taxonomy" id="289003"/>
    <lineage>
        <taxon>Bacteria</taxon>
        <taxon>Pseudomonadati</taxon>
        <taxon>Pseudomonadota</taxon>
        <taxon>Gammaproteobacteria</taxon>
        <taxon>Pseudomonadales</taxon>
        <taxon>Pseudomonadaceae</taxon>
        <taxon>Pseudomonas</taxon>
    </lineage>
</organism>
<name>A0A1I5XIF1_9PSED</name>
<evidence type="ECO:0000313" key="8">
    <source>
        <dbReference type="EMBL" id="SFQ31755.1"/>
    </source>
</evidence>
<evidence type="ECO:0000313" key="9">
    <source>
        <dbReference type="Proteomes" id="UP000198784"/>
    </source>
</evidence>
<dbReference type="GO" id="GO:0008615">
    <property type="term" value="P:pyridoxine biosynthetic process"/>
    <property type="evidence" value="ECO:0007669"/>
    <property type="project" value="InterPro"/>
</dbReference>
<dbReference type="NCBIfam" id="NF004231">
    <property type="entry name" value="PRK05679.1"/>
    <property type="match status" value="1"/>
</dbReference>
<dbReference type="GO" id="GO:0004733">
    <property type="term" value="F:pyridoxamine phosphate oxidase activity"/>
    <property type="evidence" value="ECO:0007669"/>
    <property type="project" value="InterPro"/>
</dbReference>
<comment type="cofactor">
    <cofactor evidence="5">
        <name>FMN</name>
        <dbReference type="ChEBI" id="CHEBI:58210"/>
    </cofactor>
    <text evidence="5">Binds 1 FMN per subunit.</text>
</comment>